<dbReference type="SUPFAM" id="SSF53756">
    <property type="entry name" value="UDP-Glycosyltransferase/glycogen phosphorylase"/>
    <property type="match status" value="1"/>
</dbReference>
<dbReference type="STRING" id="637679.GCA_001550055_00941"/>
<keyword evidence="2" id="KW-0808">Transferase</keyword>
<dbReference type="Gene3D" id="3.40.50.2000">
    <property type="entry name" value="Glycogen Phosphorylase B"/>
    <property type="match status" value="2"/>
</dbReference>
<evidence type="ECO:0000313" key="3">
    <source>
        <dbReference type="Proteomes" id="UP000183685"/>
    </source>
</evidence>
<dbReference type="CDD" id="cd03814">
    <property type="entry name" value="GT4-like"/>
    <property type="match status" value="1"/>
</dbReference>
<organism evidence="2 3">
    <name type="scientific">Kordiimonas lacus</name>
    <dbReference type="NCBI Taxonomy" id="637679"/>
    <lineage>
        <taxon>Bacteria</taxon>
        <taxon>Pseudomonadati</taxon>
        <taxon>Pseudomonadota</taxon>
        <taxon>Alphaproteobacteria</taxon>
        <taxon>Kordiimonadales</taxon>
        <taxon>Kordiimonadaceae</taxon>
        <taxon>Kordiimonas</taxon>
    </lineage>
</organism>
<gene>
    <name evidence="2" type="ORF">SAMN04488071_3436</name>
</gene>
<accession>A0A1G7EGD9</accession>
<evidence type="ECO:0000313" key="2">
    <source>
        <dbReference type="EMBL" id="SDE62728.1"/>
    </source>
</evidence>
<dbReference type="PANTHER" id="PTHR45947">
    <property type="entry name" value="SULFOQUINOVOSYL TRANSFERASE SQD2"/>
    <property type="match status" value="1"/>
</dbReference>
<dbReference type="InterPro" id="IPR028098">
    <property type="entry name" value="Glyco_trans_4-like_N"/>
</dbReference>
<name>A0A1G7EGD9_9PROT</name>
<protein>
    <submittedName>
        <fullName evidence="2">Glycosyltransferase involved in cell wall bisynthesis</fullName>
    </submittedName>
</protein>
<dbReference type="AlphaFoldDB" id="A0A1G7EGD9"/>
<evidence type="ECO:0000259" key="1">
    <source>
        <dbReference type="Pfam" id="PF13439"/>
    </source>
</evidence>
<dbReference type="InterPro" id="IPR050194">
    <property type="entry name" value="Glycosyltransferase_grp1"/>
</dbReference>
<reference evidence="2 3" key="1">
    <citation type="submission" date="2016-10" db="EMBL/GenBank/DDBJ databases">
        <authorList>
            <person name="de Groot N.N."/>
        </authorList>
    </citation>
    <scope>NUCLEOTIDE SEQUENCE [LARGE SCALE GENOMIC DNA]</scope>
    <source>
        <strain evidence="2 3">CGMCC 1.9109</strain>
    </source>
</reference>
<dbReference type="Proteomes" id="UP000183685">
    <property type="component" value="Unassembled WGS sequence"/>
</dbReference>
<sequence length="369" mass="40484">MARPSRKICIVTDAWAPQVNGVVRTLETLRSKLKAQDYRVYMVTPKWFRTMPCPTYPEIPLALDACWKLPKLMARIDADAVHIATEGPIGWTARHWCIKHKVPFTTAYHTAFPEYVAARTPLNADLLYPIFRRFHAAGSGVLVATPTVREQLKAKGFKNIVNWTRGVDASQFHDGVGKAEWDFEGPVQLYVGRVAVEKNIEAFLETKAAGTKVVVGDGPAMAKLKAAYPAVKFLGPKFGQDLAQVYASADVFVFPSKTDTFGLVMIEALACGTPVAAYPVQGPLDVLGADGTGPFEGWHQPVAALSEDLTAAIEEALTRDRASCAAFARKYDWDEVAGQFVAALQWRNELVEASEMQAAPTPHKNHGTR</sequence>
<dbReference type="OrthoDB" id="9802525at2"/>
<dbReference type="Pfam" id="PF13439">
    <property type="entry name" value="Glyco_transf_4"/>
    <property type="match status" value="1"/>
</dbReference>
<dbReference type="Pfam" id="PF13692">
    <property type="entry name" value="Glyco_trans_1_4"/>
    <property type="match status" value="1"/>
</dbReference>
<proteinExistence type="predicted"/>
<dbReference type="EMBL" id="FNAK01000008">
    <property type="protein sequence ID" value="SDE62728.1"/>
    <property type="molecule type" value="Genomic_DNA"/>
</dbReference>
<dbReference type="GO" id="GO:0016757">
    <property type="term" value="F:glycosyltransferase activity"/>
    <property type="evidence" value="ECO:0007669"/>
    <property type="project" value="UniProtKB-ARBA"/>
</dbReference>
<keyword evidence="3" id="KW-1185">Reference proteome</keyword>
<feature type="domain" description="Glycosyltransferase subfamily 4-like N-terminal" evidence="1">
    <location>
        <begin position="19"/>
        <end position="170"/>
    </location>
</feature>
<dbReference type="RefSeq" id="WP_068309312.1">
    <property type="nucleotide sequence ID" value="NZ_FNAK01000008.1"/>
</dbReference>
<dbReference type="PANTHER" id="PTHR45947:SF3">
    <property type="entry name" value="SULFOQUINOVOSYL TRANSFERASE SQD2"/>
    <property type="match status" value="1"/>
</dbReference>